<dbReference type="EMBL" id="CAUYUJ010007304">
    <property type="protein sequence ID" value="CAK0820248.1"/>
    <property type="molecule type" value="Genomic_DNA"/>
</dbReference>
<feature type="compositionally biased region" description="Pro residues" evidence="1">
    <location>
        <begin position="33"/>
        <end position="49"/>
    </location>
</feature>
<gene>
    <name evidence="2" type="ORF">PCOR1329_LOCUS22008</name>
</gene>
<sequence>AAPAESAAPRVEPAQPKEGDAAWASASAAAFPPTRPPATPQSQPVPPQPAAEEPATDKHILMKRVNAQIHRVMETAKDLAGCEPEKFVLEDATQKAEQSISQLCHSDLVKKLNALHAADAKLLDDAKGKGAQEEDDFWGAMKKVDFNFGTACTSGNGIAGRWARALKADGDLAKEYRSRQGCLQKAEFRAAWAKGKYDKHQMARGRSKEEKHVKAEVKNGTYVSLGRLAWLEGGGASGVRIAVRYVLKYLHVQHSLRDEFKRCWRAWEEWASEPGADEA</sequence>
<dbReference type="Proteomes" id="UP001189429">
    <property type="component" value="Unassembled WGS sequence"/>
</dbReference>
<protein>
    <submittedName>
        <fullName evidence="2">Uncharacterized protein</fullName>
    </submittedName>
</protein>
<evidence type="ECO:0000256" key="1">
    <source>
        <dbReference type="SAM" id="MobiDB-lite"/>
    </source>
</evidence>
<name>A0ABN9RM54_9DINO</name>
<accession>A0ABN9RM54</accession>
<reference evidence="2" key="1">
    <citation type="submission" date="2023-10" db="EMBL/GenBank/DDBJ databases">
        <authorList>
            <person name="Chen Y."/>
            <person name="Shah S."/>
            <person name="Dougan E. K."/>
            <person name="Thang M."/>
            <person name="Chan C."/>
        </authorList>
    </citation>
    <scope>NUCLEOTIDE SEQUENCE [LARGE SCALE GENOMIC DNA]</scope>
</reference>
<feature type="region of interest" description="Disordered" evidence="1">
    <location>
        <begin position="1"/>
        <end position="57"/>
    </location>
</feature>
<feature type="compositionally biased region" description="Low complexity" evidence="1">
    <location>
        <begin position="21"/>
        <end position="32"/>
    </location>
</feature>
<evidence type="ECO:0000313" key="2">
    <source>
        <dbReference type="EMBL" id="CAK0820248.1"/>
    </source>
</evidence>
<feature type="non-terminal residue" evidence="2">
    <location>
        <position position="1"/>
    </location>
</feature>
<comment type="caution">
    <text evidence="2">The sequence shown here is derived from an EMBL/GenBank/DDBJ whole genome shotgun (WGS) entry which is preliminary data.</text>
</comment>
<feature type="non-terminal residue" evidence="2">
    <location>
        <position position="279"/>
    </location>
</feature>
<keyword evidence="3" id="KW-1185">Reference proteome</keyword>
<evidence type="ECO:0000313" key="3">
    <source>
        <dbReference type="Proteomes" id="UP001189429"/>
    </source>
</evidence>
<proteinExistence type="predicted"/>
<organism evidence="2 3">
    <name type="scientific">Prorocentrum cordatum</name>
    <dbReference type="NCBI Taxonomy" id="2364126"/>
    <lineage>
        <taxon>Eukaryota</taxon>
        <taxon>Sar</taxon>
        <taxon>Alveolata</taxon>
        <taxon>Dinophyceae</taxon>
        <taxon>Prorocentrales</taxon>
        <taxon>Prorocentraceae</taxon>
        <taxon>Prorocentrum</taxon>
    </lineage>
</organism>